<dbReference type="InterPro" id="IPR018313">
    <property type="entry name" value="SBP_3_CS"/>
</dbReference>
<evidence type="ECO:0000313" key="6">
    <source>
        <dbReference type="Proteomes" id="UP000001694"/>
    </source>
</evidence>
<dbReference type="EMBL" id="CP001014">
    <property type="protein sequence ID" value="ACB40685.1"/>
    <property type="molecule type" value="Genomic_DNA"/>
</dbReference>
<dbReference type="SMART" id="SM00079">
    <property type="entry name" value="PBPe"/>
    <property type="match status" value="1"/>
</dbReference>
<dbReference type="SUPFAM" id="SSF53850">
    <property type="entry name" value="Periplasmic binding protein-like II"/>
    <property type="match status" value="1"/>
</dbReference>
<sequence length="276" mass="30220">MSVPKAYMDYRLILGIAIGVALGVLAMALFAGQSQPQTAAACPTSVEAIKKRGKLVVGTSADWPPYEYVEGGRIVGIDIDIARRIADSLGVQLEIRDMKFSALIEAVKRGDVDMVIADMAVTPERERQVLFSIPYQVDTSVVIVRRGEAVSGVEALRGKSIGVQVGTVQEDWAVKTLGNYSKIVRYDKVYPYMVEALRKGDVDAIVVGGVVGKALVKRFPDLEQAFTVGVRYSAVAVPLCAYDLKIQIDRVIYDMLQSGELERLISGWVERWLYGS</sequence>
<evidence type="ECO:0000256" key="1">
    <source>
        <dbReference type="ARBA" id="ARBA00004196"/>
    </source>
</evidence>
<dbReference type="InterPro" id="IPR001638">
    <property type="entry name" value="Solute-binding_3/MltF_N"/>
</dbReference>
<dbReference type="InterPro" id="IPR001320">
    <property type="entry name" value="Iontro_rcpt_C"/>
</dbReference>
<evidence type="ECO:0000256" key="2">
    <source>
        <dbReference type="ARBA" id="ARBA00022729"/>
    </source>
</evidence>
<dbReference type="PROSITE" id="PS01039">
    <property type="entry name" value="SBP_BACTERIAL_3"/>
    <property type="match status" value="1"/>
</dbReference>
<dbReference type="KEGG" id="tne:Tneu_1767"/>
<reference evidence="5" key="1">
    <citation type="submission" date="2008-03" db="EMBL/GenBank/DDBJ databases">
        <title>Complete sequence of Thermoproteus neutrophilus V24Sta.</title>
        <authorList>
            <consortium name="US DOE Joint Genome Institute"/>
            <person name="Copeland A."/>
            <person name="Lucas S."/>
            <person name="Lapidus A."/>
            <person name="Glavina del Rio T."/>
            <person name="Dalin E."/>
            <person name="Tice H."/>
            <person name="Bruce D."/>
            <person name="Goodwin L."/>
            <person name="Pitluck S."/>
            <person name="Sims D."/>
            <person name="Brettin T."/>
            <person name="Detter J.C."/>
            <person name="Han C."/>
            <person name="Kuske C.R."/>
            <person name="Schmutz J."/>
            <person name="Larimer F."/>
            <person name="Land M."/>
            <person name="Hauser L."/>
            <person name="Kyrpides N."/>
            <person name="Mikhailova N."/>
            <person name="Biddle J.F."/>
            <person name="Zhang Z."/>
            <person name="Fitz-Gibbon S.T."/>
            <person name="Lowe T.M."/>
            <person name="Saltikov C."/>
            <person name="House C.H."/>
            <person name="Richardson P."/>
        </authorList>
    </citation>
    <scope>NUCLEOTIDE SEQUENCE [LARGE SCALE GENOMIC DNA]</scope>
    <source>
        <strain evidence="5">V24Sta</strain>
    </source>
</reference>
<evidence type="ECO:0000259" key="3">
    <source>
        <dbReference type="SMART" id="SM00062"/>
    </source>
</evidence>
<feature type="domain" description="Ionotropic glutamate receptor C-terminal" evidence="4">
    <location>
        <begin position="54"/>
        <end position="271"/>
    </location>
</feature>
<dbReference type="STRING" id="444157.Tneu_1767"/>
<dbReference type="Proteomes" id="UP000001694">
    <property type="component" value="Chromosome"/>
</dbReference>
<dbReference type="PANTHER" id="PTHR35936">
    <property type="entry name" value="MEMBRANE-BOUND LYTIC MUREIN TRANSGLYCOSYLASE F"/>
    <property type="match status" value="1"/>
</dbReference>
<proteinExistence type="predicted"/>
<dbReference type="Gene3D" id="3.40.190.10">
    <property type="entry name" value="Periplasmic binding protein-like II"/>
    <property type="match status" value="2"/>
</dbReference>
<organism evidence="5 6">
    <name type="scientific">Pyrobaculum neutrophilum (strain DSM 2338 / JCM 9278 / NBRC 100436 / V24Sta)</name>
    <name type="common">Thermoproteus neutrophilus</name>
    <dbReference type="NCBI Taxonomy" id="444157"/>
    <lineage>
        <taxon>Archaea</taxon>
        <taxon>Thermoproteota</taxon>
        <taxon>Thermoprotei</taxon>
        <taxon>Thermoproteales</taxon>
        <taxon>Thermoproteaceae</taxon>
        <taxon>Pyrobaculum</taxon>
    </lineage>
</organism>
<dbReference type="PANTHER" id="PTHR35936:SF19">
    <property type="entry name" value="AMINO-ACID-BINDING PROTEIN YXEM-RELATED"/>
    <property type="match status" value="1"/>
</dbReference>
<dbReference type="Pfam" id="PF00497">
    <property type="entry name" value="SBP_bac_3"/>
    <property type="match status" value="1"/>
</dbReference>
<dbReference type="CDD" id="cd13530">
    <property type="entry name" value="PBP2_peptides_like"/>
    <property type="match status" value="1"/>
</dbReference>
<dbReference type="AlphaFoldDB" id="B1YAY5"/>
<dbReference type="HOGENOM" id="CLU_019602_18_2_2"/>
<evidence type="ECO:0000313" key="5">
    <source>
        <dbReference type="EMBL" id="ACB40685.1"/>
    </source>
</evidence>
<dbReference type="GO" id="GO:0016020">
    <property type="term" value="C:membrane"/>
    <property type="evidence" value="ECO:0007669"/>
    <property type="project" value="InterPro"/>
</dbReference>
<feature type="domain" description="Solute-binding protein family 3/N-terminal" evidence="3">
    <location>
        <begin position="54"/>
        <end position="276"/>
    </location>
</feature>
<dbReference type="eggNOG" id="arCOG01799">
    <property type="taxonomic scope" value="Archaea"/>
</dbReference>
<dbReference type="GO" id="GO:0015276">
    <property type="term" value="F:ligand-gated monoatomic ion channel activity"/>
    <property type="evidence" value="ECO:0007669"/>
    <property type="project" value="InterPro"/>
</dbReference>
<dbReference type="SMART" id="SM00062">
    <property type="entry name" value="PBPb"/>
    <property type="match status" value="1"/>
</dbReference>
<gene>
    <name evidence="5" type="ordered locus">Tneu_1767</name>
</gene>
<accession>B1YAY5</accession>
<comment type="subcellular location">
    <subcellularLocation>
        <location evidence="1">Cell envelope</location>
    </subcellularLocation>
</comment>
<name>B1YAY5_PYRNV</name>
<keyword evidence="2" id="KW-0732">Signal</keyword>
<keyword evidence="6" id="KW-1185">Reference proteome</keyword>
<protein>
    <submittedName>
        <fullName evidence="5">Extracellular solute-binding protein family 3</fullName>
    </submittedName>
</protein>
<evidence type="ECO:0000259" key="4">
    <source>
        <dbReference type="SMART" id="SM00079"/>
    </source>
</evidence>